<dbReference type="Pfam" id="PF04471">
    <property type="entry name" value="Mrr_cat"/>
    <property type="match status" value="1"/>
</dbReference>
<dbReference type="Proteomes" id="UP000011663">
    <property type="component" value="Unassembled WGS sequence"/>
</dbReference>
<sequence>MENTTEKGDKFEKKVYELLKKYINDDKYYINPKKSIVIHKYVCKKEDNNYRDINFDIVIKVYNTEEEKILAEKGENIKHYQMIAVECKSHNRKLSVQNIEYFHTQIENSRAKSGIIISESDFTEDAISIAKKLKIDLIVINNQNDIILKRNEDNYIYYSIFEILFKFGILDRNIQYFSKIKIPFISEKEIINIITKKFDYFSIYKNDRLDTDKVIYFFSNKYNITFEFNINLGDTILGLISFKKNTIFISNRLKYDSPRWRFTLAHEIGHLILHKQYLEKYMDIFEDNITDVFSENEIIPKNLNRRMEMQANIFASNFLVNNIFMEIHWYYFRKKYCITKNFLFYDNQHINKNMAIMFIEYVKYIFGISEEFATIKLVDLGILKIDKYISSINEDLVKLFSRIL</sequence>
<dbReference type="Pfam" id="PF06114">
    <property type="entry name" value="Peptidase_M78"/>
    <property type="match status" value="1"/>
</dbReference>
<proteinExistence type="predicted"/>
<dbReference type="InterPro" id="IPR010359">
    <property type="entry name" value="IrrE_HExxH"/>
</dbReference>
<comment type="caution">
    <text evidence="3">The sequence shown here is derived from an EMBL/GenBank/DDBJ whole genome shotgun (WGS) entry which is preliminary data.</text>
</comment>
<dbReference type="InterPro" id="IPR011335">
    <property type="entry name" value="Restrct_endonuc-II-like"/>
</dbReference>
<evidence type="ECO:0000259" key="2">
    <source>
        <dbReference type="Pfam" id="PF06114"/>
    </source>
</evidence>
<evidence type="ECO:0000259" key="1">
    <source>
        <dbReference type="Pfam" id="PF04471"/>
    </source>
</evidence>
<dbReference type="AlphaFoldDB" id="A0A2U4EVH0"/>
<feature type="domain" description="IrrE N-terminal-like" evidence="2">
    <location>
        <begin position="244"/>
        <end position="333"/>
    </location>
</feature>
<accession>A0A2U4EVH0</accession>
<evidence type="ECO:0000313" key="3">
    <source>
        <dbReference type="EMBL" id="EKV56846.1"/>
    </source>
</evidence>
<dbReference type="RefSeq" id="WP_008723974.1">
    <property type="nucleotide sequence ID" value="NZ_JH994111.1"/>
</dbReference>
<feature type="domain" description="Restriction endonuclease type IV Mrr" evidence="1">
    <location>
        <begin position="79"/>
        <end position="138"/>
    </location>
</feature>
<dbReference type="EMBL" id="ALNZ01000026">
    <property type="protein sequence ID" value="EKV56846.1"/>
    <property type="molecule type" value="Genomic_DNA"/>
</dbReference>
<dbReference type="SUPFAM" id="SSF52980">
    <property type="entry name" value="Restriction endonuclease-like"/>
    <property type="match status" value="1"/>
</dbReference>
<evidence type="ECO:0008006" key="5">
    <source>
        <dbReference type="Google" id="ProtNLM"/>
    </source>
</evidence>
<protein>
    <recommendedName>
        <fullName evidence="5">IrrE N-terminal-like domain-containing protein</fullName>
    </recommendedName>
</protein>
<dbReference type="Gene3D" id="3.40.1350.10">
    <property type="match status" value="1"/>
</dbReference>
<dbReference type="Gene3D" id="1.10.10.2910">
    <property type="match status" value="1"/>
</dbReference>
<dbReference type="InterPro" id="IPR007560">
    <property type="entry name" value="Restrct_endonuc_IV_Mrr"/>
</dbReference>
<dbReference type="GeneID" id="66487901"/>
<evidence type="ECO:0000313" key="4">
    <source>
        <dbReference type="Proteomes" id="UP000011663"/>
    </source>
</evidence>
<reference evidence="3 4" key="1">
    <citation type="submission" date="2012-07" db="EMBL/GenBank/DDBJ databases">
        <title>Genome sequence of Brachyspira sp. 30446, isolated from a pig with mucohaemorrhagic colitis.</title>
        <authorList>
            <person name="Rubin J.E."/>
            <person name="Fernando C."/>
            <person name="Harding J.C.S."/>
            <person name="Hill J.E."/>
        </authorList>
    </citation>
    <scope>NUCLEOTIDE SEQUENCE [LARGE SCALE GENOMIC DNA]</scope>
    <source>
        <strain evidence="3 4">30446</strain>
    </source>
</reference>
<gene>
    <name evidence="3" type="ORF">A966_07404</name>
</gene>
<name>A0A2U4EVH0_9SPIR</name>
<dbReference type="OrthoDB" id="9816277at2"/>
<dbReference type="InterPro" id="IPR011856">
    <property type="entry name" value="tRNA_endonuc-like_dom_sf"/>
</dbReference>
<dbReference type="GO" id="GO:0003677">
    <property type="term" value="F:DNA binding"/>
    <property type="evidence" value="ECO:0007669"/>
    <property type="project" value="InterPro"/>
</dbReference>
<dbReference type="GO" id="GO:0009307">
    <property type="term" value="P:DNA restriction-modification system"/>
    <property type="evidence" value="ECO:0007669"/>
    <property type="project" value="InterPro"/>
</dbReference>
<dbReference type="GO" id="GO:0004519">
    <property type="term" value="F:endonuclease activity"/>
    <property type="evidence" value="ECO:0007669"/>
    <property type="project" value="InterPro"/>
</dbReference>
<organism evidence="3 4">
    <name type="scientific">Brachyspira hampsonii 30446</name>
    <dbReference type="NCBI Taxonomy" id="1289135"/>
    <lineage>
        <taxon>Bacteria</taxon>
        <taxon>Pseudomonadati</taxon>
        <taxon>Spirochaetota</taxon>
        <taxon>Spirochaetia</taxon>
        <taxon>Brachyspirales</taxon>
        <taxon>Brachyspiraceae</taxon>
        <taxon>Brachyspira</taxon>
    </lineage>
</organism>